<feature type="region of interest" description="Disordered" evidence="2">
    <location>
        <begin position="620"/>
        <end position="731"/>
    </location>
</feature>
<feature type="region of interest" description="Disordered" evidence="2">
    <location>
        <begin position="16"/>
        <end position="42"/>
    </location>
</feature>
<dbReference type="Proteomes" id="UP000014500">
    <property type="component" value="Unassembled WGS sequence"/>
</dbReference>
<dbReference type="PhylomeDB" id="T1ISB5"/>
<feature type="compositionally biased region" description="Polar residues" evidence="2">
    <location>
        <begin position="791"/>
        <end position="802"/>
    </location>
</feature>
<feature type="compositionally biased region" description="Acidic residues" evidence="2">
    <location>
        <begin position="660"/>
        <end position="672"/>
    </location>
</feature>
<dbReference type="PROSITE" id="PS50174">
    <property type="entry name" value="G_PATCH"/>
    <property type="match status" value="1"/>
</dbReference>
<evidence type="ECO:0000256" key="1">
    <source>
        <dbReference type="ARBA" id="ARBA00008600"/>
    </source>
</evidence>
<dbReference type="HOGENOM" id="CLU_008613_1_0_1"/>
<keyword evidence="5" id="KW-1185">Reference proteome</keyword>
<dbReference type="GO" id="GO:0003723">
    <property type="term" value="F:RNA binding"/>
    <property type="evidence" value="ECO:0007669"/>
    <property type="project" value="TreeGrafter"/>
</dbReference>
<dbReference type="GO" id="GO:0005634">
    <property type="term" value="C:nucleus"/>
    <property type="evidence" value="ECO:0007669"/>
    <property type="project" value="TreeGrafter"/>
</dbReference>
<dbReference type="Pfam" id="PF07713">
    <property type="entry name" value="DUF1604"/>
    <property type="match status" value="1"/>
</dbReference>
<dbReference type="Pfam" id="PF26093">
    <property type="entry name" value="HTH_TGH"/>
    <property type="match status" value="1"/>
</dbReference>
<evidence type="ECO:0000313" key="5">
    <source>
        <dbReference type="Proteomes" id="UP000014500"/>
    </source>
</evidence>
<reference evidence="4" key="2">
    <citation type="submission" date="2015-02" db="UniProtKB">
        <authorList>
            <consortium name="EnsemblMetazoa"/>
        </authorList>
    </citation>
    <scope>IDENTIFICATION</scope>
</reference>
<organism evidence="4 5">
    <name type="scientific">Strigamia maritima</name>
    <name type="common">European centipede</name>
    <name type="synonym">Geophilus maritimus</name>
    <dbReference type="NCBI Taxonomy" id="126957"/>
    <lineage>
        <taxon>Eukaryota</taxon>
        <taxon>Metazoa</taxon>
        <taxon>Ecdysozoa</taxon>
        <taxon>Arthropoda</taxon>
        <taxon>Myriapoda</taxon>
        <taxon>Chilopoda</taxon>
        <taxon>Pleurostigmophora</taxon>
        <taxon>Geophilomorpha</taxon>
        <taxon>Linotaeniidae</taxon>
        <taxon>Strigamia</taxon>
    </lineage>
</organism>
<dbReference type="AlphaFoldDB" id="T1ISB5"/>
<dbReference type="eggNOG" id="KOG2138">
    <property type="taxonomic scope" value="Eukaryota"/>
</dbReference>
<feature type="region of interest" description="Disordered" evidence="2">
    <location>
        <begin position="759"/>
        <end position="804"/>
    </location>
</feature>
<evidence type="ECO:0000259" key="3">
    <source>
        <dbReference type="PROSITE" id="PS50174"/>
    </source>
</evidence>
<dbReference type="PANTHER" id="PTHR13384">
    <property type="entry name" value="G PATCH DOMAIN-CONTAINING PROTEIN 1"/>
    <property type="match status" value="1"/>
</dbReference>
<accession>T1ISB5</accession>
<proteinExistence type="inferred from homology"/>
<dbReference type="InterPro" id="IPR000467">
    <property type="entry name" value="G_patch_dom"/>
</dbReference>
<feature type="compositionally biased region" description="Polar residues" evidence="2">
    <location>
        <begin position="719"/>
        <end position="731"/>
    </location>
</feature>
<feature type="compositionally biased region" description="Basic residues" evidence="2">
    <location>
        <begin position="766"/>
        <end position="790"/>
    </location>
</feature>
<protein>
    <recommendedName>
        <fullName evidence="3">G-patch domain-containing protein</fullName>
    </recommendedName>
</protein>
<feature type="compositionally biased region" description="Basic and acidic residues" evidence="2">
    <location>
        <begin position="633"/>
        <end position="649"/>
    </location>
</feature>
<dbReference type="GO" id="GO:0006397">
    <property type="term" value="P:mRNA processing"/>
    <property type="evidence" value="ECO:0007669"/>
    <property type="project" value="InterPro"/>
</dbReference>
<dbReference type="EMBL" id="JH431429">
    <property type="status" value="NOT_ANNOTATED_CDS"/>
    <property type="molecule type" value="Genomic_DNA"/>
</dbReference>
<dbReference type="EnsemblMetazoa" id="SMAR003981-RA">
    <property type="protein sequence ID" value="SMAR003981-PA"/>
    <property type="gene ID" value="SMAR003981"/>
</dbReference>
<dbReference type="Pfam" id="PF01585">
    <property type="entry name" value="G-patch"/>
    <property type="match status" value="1"/>
</dbReference>
<evidence type="ECO:0000313" key="4">
    <source>
        <dbReference type="EnsemblMetazoa" id="SMAR003981-PA"/>
    </source>
</evidence>
<dbReference type="STRING" id="126957.T1ISB5"/>
<feature type="domain" description="G-patch" evidence="3">
    <location>
        <begin position="136"/>
        <end position="156"/>
    </location>
</feature>
<reference evidence="5" key="1">
    <citation type="submission" date="2011-05" db="EMBL/GenBank/DDBJ databases">
        <authorList>
            <person name="Richards S.R."/>
            <person name="Qu J."/>
            <person name="Jiang H."/>
            <person name="Jhangiani S.N."/>
            <person name="Agravi P."/>
            <person name="Goodspeed R."/>
            <person name="Gross S."/>
            <person name="Mandapat C."/>
            <person name="Jackson L."/>
            <person name="Mathew T."/>
            <person name="Pu L."/>
            <person name="Thornton R."/>
            <person name="Saada N."/>
            <person name="Wilczek-Boney K.B."/>
            <person name="Lee S."/>
            <person name="Kovar C."/>
            <person name="Wu Y."/>
            <person name="Scherer S.E."/>
            <person name="Worley K.C."/>
            <person name="Muzny D.M."/>
            <person name="Gibbs R."/>
        </authorList>
    </citation>
    <scope>NUCLEOTIDE SEQUENCE</scope>
    <source>
        <strain evidence="5">Brora</strain>
    </source>
</reference>
<feature type="compositionally biased region" description="Basic and acidic residues" evidence="2">
    <location>
        <begin position="24"/>
        <end position="42"/>
    </location>
</feature>
<feature type="compositionally biased region" description="Polar residues" evidence="2">
    <location>
        <begin position="688"/>
        <end position="701"/>
    </location>
</feature>
<name>T1ISB5_STRMM</name>
<dbReference type="OMA" id="DQQKPDT"/>
<evidence type="ECO:0000256" key="2">
    <source>
        <dbReference type="SAM" id="MobiDB-lite"/>
    </source>
</evidence>
<comment type="similarity">
    <text evidence="1">Belongs to the GPATCH1 family.</text>
</comment>
<dbReference type="PANTHER" id="PTHR13384:SF19">
    <property type="entry name" value="G PATCH DOMAIN-CONTAINING PROTEIN 1"/>
    <property type="match status" value="1"/>
</dbReference>
<sequence length="827" mass="93089">MEAEVENKYAAFGKALEPFDEDDVPKKKPVRPEDQIATDEKGRRRFHGAFTGGFSAGYFNSVGTEQGWAPSTFKSSRSQRNDTSVFGIAPRTIHTTKLFTAPEHKKNKRKRTNAQKEQSAFLFDDKRFKDLIVPLNNSIGVKLLYKMGWKHGQGIGPKVKKLVKKPDVEAPQSNVEAPQSNVKTYGCSLPPTVGNDSDDEFENFTFAPKDVEIVQYVPKENLQGLGYLGLDKRPVLASNFSLLANSSSTPATKRQVGIRGQAFGVGAFEKDDDDIYLIEDMSNYNFEETPALKELTKKKIMVIAKILKHVTKILEGFQLATKQPPTKKHFPLPNLPANFKPFHQIKNVASVEAKNGSDNRNISSTDRSLLLAEEIPGGSVFNFIAPHDRARLDSIRELIQKESKVKKADSSENLITEEVLLKITSVKKEPEVIPEPAPQPIQAGEFKPFATDGDKQKRYERYLASGSTDTNKKLLKLTEWEKVRENEEFQKASQLYRPLAAGIASRFVSANSLELDDEAPKPLPPVILDANKTDLVKAVEMKMFGRLTREKVAWYPDKLLCRRFNVPNPYPDSTMVGVEKQKKERFSIFNFLTAGTLETASKEQQEREIVKEVPIDKTPIEDAEQEINTGETLEEKTEKEEAKEEERPSMDLFKAIFQDSSEDSASETEDNNEISQIETNEPEIAPQPETNNPVAESTNSKFLEREVAIATARTRSRWGPTSETSFADTSVESEVQEMDIAYGPKLPPPIAEIVALPPVLSSEEKKKHKHDKHTRKHKKHKKQKKKRKHSYSLSSDNETNTADVEEINAKEILLRLKSIKKSAHNLL</sequence>
<dbReference type="InterPro" id="IPR011666">
    <property type="entry name" value="DUF1604"/>
</dbReference>